<organism evidence="2 3">
    <name type="scientific">Vogesella amnigena</name>
    <dbReference type="NCBI Taxonomy" id="1507449"/>
    <lineage>
        <taxon>Bacteria</taxon>
        <taxon>Pseudomonadati</taxon>
        <taxon>Pseudomonadota</taxon>
        <taxon>Betaproteobacteria</taxon>
        <taxon>Neisseriales</taxon>
        <taxon>Chromobacteriaceae</taxon>
        <taxon>Vogesella</taxon>
    </lineage>
</organism>
<evidence type="ECO:0000313" key="2">
    <source>
        <dbReference type="EMBL" id="MFC3625171.1"/>
    </source>
</evidence>
<evidence type="ECO:0000256" key="1">
    <source>
        <dbReference type="SAM" id="SignalP"/>
    </source>
</evidence>
<comment type="caution">
    <text evidence="2">The sequence shown here is derived from an EMBL/GenBank/DDBJ whole genome shotgun (WGS) entry which is preliminary data.</text>
</comment>
<feature type="signal peptide" evidence="1">
    <location>
        <begin position="1"/>
        <end position="19"/>
    </location>
</feature>
<feature type="chain" id="PRO_5046084514" description="DUF2846 domain-containing protein" evidence="1">
    <location>
        <begin position="20"/>
        <end position="196"/>
    </location>
</feature>
<evidence type="ECO:0008006" key="4">
    <source>
        <dbReference type="Google" id="ProtNLM"/>
    </source>
</evidence>
<name>A0ABV7TQ30_9NEIS</name>
<sequence>MRRLMIACVAAALAGCASMADQLQGSLVPPAGMGYAVFSMTVRTYQPEHASANVYWYGLDNSASGVASANFGTDSIFGEAGSSPAIGKLQLLTLPAGRYQLARASGSWSDAGSRDWSGIFGMHQRQASFRLDKPFEVKAGETVYLGEVRFNLDNLPDLTLGDARQRDYAHMQRVWKVPSLGNIRAAPYSGTIPRGN</sequence>
<proteinExistence type="predicted"/>
<accession>A0ABV7TQ30</accession>
<dbReference type="EMBL" id="JBHRYH010000008">
    <property type="protein sequence ID" value="MFC3625171.1"/>
    <property type="molecule type" value="Genomic_DNA"/>
</dbReference>
<reference evidence="3" key="1">
    <citation type="journal article" date="2019" name="Int. J. Syst. Evol. Microbiol.">
        <title>The Global Catalogue of Microorganisms (GCM) 10K type strain sequencing project: providing services to taxonomists for standard genome sequencing and annotation.</title>
        <authorList>
            <consortium name="The Broad Institute Genomics Platform"/>
            <consortium name="The Broad Institute Genome Sequencing Center for Infectious Disease"/>
            <person name="Wu L."/>
            <person name="Ma J."/>
        </authorList>
    </citation>
    <scope>NUCLEOTIDE SEQUENCE [LARGE SCALE GENOMIC DNA]</scope>
    <source>
        <strain evidence="3">KCTC 42195</strain>
    </source>
</reference>
<protein>
    <recommendedName>
        <fullName evidence="4">DUF2846 domain-containing protein</fullName>
    </recommendedName>
</protein>
<keyword evidence="3" id="KW-1185">Reference proteome</keyword>
<keyword evidence="1" id="KW-0732">Signal</keyword>
<dbReference type="PROSITE" id="PS51257">
    <property type="entry name" value="PROKAR_LIPOPROTEIN"/>
    <property type="match status" value="1"/>
</dbReference>
<dbReference type="Proteomes" id="UP001595636">
    <property type="component" value="Unassembled WGS sequence"/>
</dbReference>
<gene>
    <name evidence="2" type="ORF">ACFOKJ_03295</name>
</gene>
<dbReference type="RefSeq" id="WP_390276630.1">
    <property type="nucleotide sequence ID" value="NZ_JBHRYH010000008.1"/>
</dbReference>
<evidence type="ECO:0000313" key="3">
    <source>
        <dbReference type="Proteomes" id="UP001595636"/>
    </source>
</evidence>